<gene>
    <name evidence="2" type="ORF">OUZ56_014091</name>
</gene>
<feature type="chain" id="PRO_5045042994" evidence="1">
    <location>
        <begin position="29"/>
        <end position="251"/>
    </location>
</feature>
<reference evidence="2 3" key="1">
    <citation type="journal article" date="2023" name="Nucleic Acids Res.">
        <title>The hologenome of Daphnia magna reveals possible DNA methylation and microbiome-mediated evolution of the host genome.</title>
        <authorList>
            <person name="Chaturvedi A."/>
            <person name="Li X."/>
            <person name="Dhandapani V."/>
            <person name="Marshall H."/>
            <person name="Kissane S."/>
            <person name="Cuenca-Cambronero M."/>
            <person name="Asole G."/>
            <person name="Calvet F."/>
            <person name="Ruiz-Romero M."/>
            <person name="Marangio P."/>
            <person name="Guigo R."/>
            <person name="Rago D."/>
            <person name="Mirbahai L."/>
            <person name="Eastwood N."/>
            <person name="Colbourne J.K."/>
            <person name="Zhou J."/>
            <person name="Mallon E."/>
            <person name="Orsini L."/>
        </authorList>
    </citation>
    <scope>NUCLEOTIDE SEQUENCE [LARGE SCALE GENOMIC DNA]</scope>
    <source>
        <strain evidence="2">LRV0_1</strain>
    </source>
</reference>
<feature type="signal peptide" evidence="1">
    <location>
        <begin position="1"/>
        <end position="28"/>
    </location>
</feature>
<keyword evidence="3" id="KW-1185">Reference proteome</keyword>
<accession>A0ABQ9Z7V1</accession>
<proteinExistence type="predicted"/>
<evidence type="ECO:0000256" key="1">
    <source>
        <dbReference type="SAM" id="SignalP"/>
    </source>
</evidence>
<protein>
    <submittedName>
        <fullName evidence="2">Uncharacterized protein</fullName>
    </submittedName>
</protein>
<dbReference type="Proteomes" id="UP001234178">
    <property type="component" value="Unassembled WGS sequence"/>
</dbReference>
<keyword evidence="1" id="KW-0732">Signal</keyword>
<name>A0ABQ9Z7V1_9CRUS</name>
<evidence type="ECO:0000313" key="2">
    <source>
        <dbReference type="EMBL" id="KAK4008973.1"/>
    </source>
</evidence>
<dbReference type="EMBL" id="JAOYFB010000002">
    <property type="protein sequence ID" value="KAK4008973.1"/>
    <property type="molecule type" value="Genomic_DNA"/>
</dbReference>
<evidence type="ECO:0000313" key="3">
    <source>
        <dbReference type="Proteomes" id="UP001234178"/>
    </source>
</evidence>
<comment type="caution">
    <text evidence="2">The sequence shown here is derived from an EMBL/GenBank/DDBJ whole genome shotgun (WGS) entry which is preliminary data.</text>
</comment>
<sequence>MAGTRRWSCRPVMLCWLWMVAAVHLISAMEQLNAESQKRIEMSAVGAKQKAMPVLKSPKRRSRKNHELIACSCKRKRGALAQHRDVTHDAHFVSGPFSVNPQPIGKEEKLWPSYSQLPPALTQKRFRDRLRGVVFLLRNRGGSAPGGRRKLKVQDLFSNSVIFPDCMELLKEEELLLLNWRVWEWGLGDLFECFFGRKRFVRREAVTLSVNSRFDGKNADGAYMFWLVGRDKGRALKAGGKGVDCFSESSY</sequence>
<organism evidence="2 3">
    <name type="scientific">Daphnia magna</name>
    <dbReference type="NCBI Taxonomy" id="35525"/>
    <lineage>
        <taxon>Eukaryota</taxon>
        <taxon>Metazoa</taxon>
        <taxon>Ecdysozoa</taxon>
        <taxon>Arthropoda</taxon>
        <taxon>Crustacea</taxon>
        <taxon>Branchiopoda</taxon>
        <taxon>Diplostraca</taxon>
        <taxon>Cladocera</taxon>
        <taxon>Anomopoda</taxon>
        <taxon>Daphniidae</taxon>
        <taxon>Daphnia</taxon>
    </lineage>
</organism>